<feature type="domain" description="PH" evidence="2">
    <location>
        <begin position="9"/>
        <end position="112"/>
    </location>
</feature>
<feature type="compositionally biased region" description="Low complexity" evidence="1">
    <location>
        <begin position="135"/>
        <end position="146"/>
    </location>
</feature>
<dbReference type="InterPro" id="IPR000719">
    <property type="entry name" value="Prot_kinase_dom"/>
</dbReference>
<dbReference type="InterPro" id="IPR036872">
    <property type="entry name" value="CH_dom_sf"/>
</dbReference>
<dbReference type="PROSITE" id="PS50011">
    <property type="entry name" value="PROTEIN_KINASE_DOM"/>
    <property type="match status" value="1"/>
</dbReference>
<dbReference type="PROSITE" id="PS50021">
    <property type="entry name" value="CH"/>
    <property type="match status" value="1"/>
</dbReference>
<dbReference type="Gene3D" id="1.10.510.10">
    <property type="entry name" value="Transferase(Phosphotransferase) domain 1"/>
    <property type="match status" value="1"/>
</dbReference>
<dbReference type="InterPro" id="IPR011009">
    <property type="entry name" value="Kinase-like_dom_sf"/>
</dbReference>
<dbReference type="Proteomes" id="UP001221757">
    <property type="component" value="Unassembled WGS sequence"/>
</dbReference>
<evidence type="ECO:0008006" key="7">
    <source>
        <dbReference type="Google" id="ProtNLM"/>
    </source>
</evidence>
<reference evidence="5" key="1">
    <citation type="submission" date="2023-03" db="EMBL/GenBank/DDBJ databases">
        <title>Massive genome expansion in bonnet fungi (Mycena s.s.) driven by repeated elements and novel gene families across ecological guilds.</title>
        <authorList>
            <consortium name="Lawrence Berkeley National Laboratory"/>
            <person name="Harder C.B."/>
            <person name="Miyauchi S."/>
            <person name="Viragh M."/>
            <person name="Kuo A."/>
            <person name="Thoen E."/>
            <person name="Andreopoulos B."/>
            <person name="Lu D."/>
            <person name="Skrede I."/>
            <person name="Drula E."/>
            <person name="Henrissat B."/>
            <person name="Morin E."/>
            <person name="Kohler A."/>
            <person name="Barry K."/>
            <person name="LaButti K."/>
            <person name="Morin E."/>
            <person name="Salamov A."/>
            <person name="Lipzen A."/>
            <person name="Mereny Z."/>
            <person name="Hegedus B."/>
            <person name="Baldrian P."/>
            <person name="Stursova M."/>
            <person name="Weitz H."/>
            <person name="Taylor A."/>
            <person name="Grigoriev I.V."/>
            <person name="Nagy L.G."/>
            <person name="Martin F."/>
            <person name="Kauserud H."/>
        </authorList>
    </citation>
    <scope>NUCLEOTIDE SEQUENCE</scope>
    <source>
        <strain evidence="5">CBHHK067</strain>
    </source>
</reference>
<protein>
    <recommendedName>
        <fullName evidence="7">Non-specific serine/threonine protein kinase</fullName>
    </recommendedName>
</protein>
<gene>
    <name evidence="5" type="ORF">B0H17DRAFT_1335907</name>
</gene>
<dbReference type="GO" id="GO:0005524">
    <property type="term" value="F:ATP binding"/>
    <property type="evidence" value="ECO:0007669"/>
    <property type="project" value="InterPro"/>
</dbReference>
<dbReference type="PROSITE" id="PS00109">
    <property type="entry name" value="PROTEIN_KINASE_TYR"/>
    <property type="match status" value="1"/>
</dbReference>
<keyword evidence="6" id="KW-1185">Reference proteome</keyword>
<feature type="domain" description="Calponin-homology (CH)" evidence="4">
    <location>
        <begin position="251"/>
        <end position="363"/>
    </location>
</feature>
<accession>A0AAD7CX52</accession>
<dbReference type="Pfam" id="PF00307">
    <property type="entry name" value="CH"/>
    <property type="match status" value="1"/>
</dbReference>
<dbReference type="InterPro" id="IPR011993">
    <property type="entry name" value="PH-like_dom_sf"/>
</dbReference>
<evidence type="ECO:0000313" key="6">
    <source>
        <dbReference type="Proteomes" id="UP001221757"/>
    </source>
</evidence>
<evidence type="ECO:0000259" key="3">
    <source>
        <dbReference type="PROSITE" id="PS50011"/>
    </source>
</evidence>
<dbReference type="Pfam" id="PF07714">
    <property type="entry name" value="PK_Tyr_Ser-Thr"/>
    <property type="match status" value="1"/>
</dbReference>
<comment type="caution">
    <text evidence="5">The sequence shown here is derived from an EMBL/GenBank/DDBJ whole genome shotgun (WGS) entry which is preliminary data.</text>
</comment>
<dbReference type="InterPro" id="IPR001849">
    <property type="entry name" value="PH_domain"/>
</dbReference>
<dbReference type="EMBL" id="JARKIE010000194">
    <property type="protein sequence ID" value="KAJ7668315.1"/>
    <property type="molecule type" value="Genomic_DNA"/>
</dbReference>
<dbReference type="InterPro" id="IPR008266">
    <property type="entry name" value="Tyr_kinase_AS"/>
</dbReference>
<dbReference type="InterPro" id="IPR001245">
    <property type="entry name" value="Ser-Thr/Tyr_kinase_cat_dom"/>
</dbReference>
<dbReference type="SUPFAM" id="SSF47576">
    <property type="entry name" value="Calponin-homology domain, CH-domain"/>
    <property type="match status" value="1"/>
</dbReference>
<dbReference type="GO" id="GO:0004674">
    <property type="term" value="F:protein serine/threonine kinase activity"/>
    <property type="evidence" value="ECO:0007669"/>
    <property type="project" value="TreeGrafter"/>
</dbReference>
<dbReference type="SMART" id="SM00233">
    <property type="entry name" value="PH"/>
    <property type="match status" value="1"/>
</dbReference>
<dbReference type="PROSITE" id="PS50003">
    <property type="entry name" value="PH_DOMAIN"/>
    <property type="match status" value="1"/>
</dbReference>
<sequence length="916" mass="102838">MAFHTFNDAIVREGPVTVKKAGLLSSWRGWTEKWMVLKATNLTIYQNRVRYELSPESGVRISLNSITRIERTHSSRKRHCLLLHAAGSRYLLALRDDKELYGWHDEVYSNSPLTLFKAGESTEIDLENIISGYSASSPDLSSRPSSPRTPPIKAPVINDPLPPPPLSLSRPYTHSPASSRQFLLDLEDLRGNPPPVEHVPTSNERRLRTEERELIRKAVSLICNLMEPRLLRKSEPGGQKSPFDLVEIRLRSLSRQKRKWGKQEISDESDLDEKQTFSDALRDGYVLCQLINTLHSNPVVRPDVRGQDYNSSLNITKFLAACAEFLPHSELFLPMDLIEASGYSLARVASTIIALVQFSDSSPPPKALPTASHEDISAIQRATGDLEEWVEHFITLTRQKMISDQLASGLAEESVGEQDGEFPNSKVRTLVFRFCCLLIRLCPGVPGTEYGFPSFSGSDIVATCQHLISFIIQAESSQDERFRAVLETLVRFISSLDLVWSLVQSSQFRIKLLKISSVLGISNDRRLRDALHKDDLDLARLFKLILSSEVHKKAVLRLKGGSAQNCVDLIQDVLDKGSMQNDDEGFTLKARRLLVKLSEASDTLPSSLFIRGVSRLDKEATFGGTFGDIYRASYQGQDVALKRIRVFQRDSGRHQIRQRFCREALLWQRLQNPFVLPFTGIDAESFPSFLCMVSPWMRHGTILKHLAENGNANVELRLFEIAQGLAYLHSQNIIHGDLRGSNILVDDEWHACLADFGLAVFSDATAATHTSHHGGSVRWMGPELHYPQVCGLETFKRTFASDVYSFALVCVELYTGKPPFSDISHDAAVMLRVMAKERPPRPCDASGREMMSDALWTLVQQCWSHDPAQRPSVARVVEMMQGGNEELRLDTPQLTFLPRLPKTPPGGKPAFQSLSF</sequence>
<proteinExistence type="predicted"/>
<dbReference type="SUPFAM" id="SSF56112">
    <property type="entry name" value="Protein kinase-like (PK-like)"/>
    <property type="match status" value="1"/>
</dbReference>
<dbReference type="AlphaFoldDB" id="A0AAD7CX52"/>
<name>A0AAD7CX52_MYCRO</name>
<feature type="region of interest" description="Disordered" evidence="1">
    <location>
        <begin position="135"/>
        <end position="175"/>
    </location>
</feature>
<dbReference type="GO" id="GO:0005737">
    <property type="term" value="C:cytoplasm"/>
    <property type="evidence" value="ECO:0007669"/>
    <property type="project" value="UniProtKB-ARBA"/>
</dbReference>
<evidence type="ECO:0000259" key="4">
    <source>
        <dbReference type="PROSITE" id="PS50021"/>
    </source>
</evidence>
<organism evidence="5 6">
    <name type="scientific">Mycena rosella</name>
    <name type="common">Pink bonnet</name>
    <name type="synonym">Agaricus rosellus</name>
    <dbReference type="NCBI Taxonomy" id="1033263"/>
    <lineage>
        <taxon>Eukaryota</taxon>
        <taxon>Fungi</taxon>
        <taxon>Dikarya</taxon>
        <taxon>Basidiomycota</taxon>
        <taxon>Agaricomycotina</taxon>
        <taxon>Agaricomycetes</taxon>
        <taxon>Agaricomycetidae</taxon>
        <taxon>Agaricales</taxon>
        <taxon>Marasmiineae</taxon>
        <taxon>Mycenaceae</taxon>
        <taxon>Mycena</taxon>
    </lineage>
</organism>
<evidence type="ECO:0000259" key="2">
    <source>
        <dbReference type="PROSITE" id="PS50003"/>
    </source>
</evidence>
<evidence type="ECO:0000313" key="5">
    <source>
        <dbReference type="EMBL" id="KAJ7668315.1"/>
    </source>
</evidence>
<dbReference type="Gene3D" id="1.10.418.10">
    <property type="entry name" value="Calponin-like domain"/>
    <property type="match status" value="1"/>
</dbReference>
<dbReference type="Gene3D" id="2.30.29.30">
    <property type="entry name" value="Pleckstrin-homology domain (PH domain)/Phosphotyrosine-binding domain (PTB)"/>
    <property type="match status" value="1"/>
</dbReference>
<dbReference type="InterPro" id="IPR051681">
    <property type="entry name" value="Ser/Thr_Kinases-Pseudokinases"/>
</dbReference>
<feature type="domain" description="Protein kinase" evidence="3">
    <location>
        <begin position="615"/>
        <end position="887"/>
    </location>
</feature>
<dbReference type="SUPFAM" id="SSF50729">
    <property type="entry name" value="PH domain-like"/>
    <property type="match status" value="1"/>
</dbReference>
<dbReference type="PANTHER" id="PTHR44329">
    <property type="entry name" value="SERINE/THREONINE-PROTEIN KINASE TNNI3K-RELATED"/>
    <property type="match status" value="1"/>
</dbReference>
<evidence type="ECO:0000256" key="1">
    <source>
        <dbReference type="SAM" id="MobiDB-lite"/>
    </source>
</evidence>
<dbReference type="InterPro" id="IPR001715">
    <property type="entry name" value="CH_dom"/>
</dbReference>